<dbReference type="Pfam" id="PF02557">
    <property type="entry name" value="VanY"/>
    <property type="match status" value="1"/>
</dbReference>
<dbReference type="InterPro" id="IPR058193">
    <property type="entry name" value="VanY/YodJ_core_dom"/>
</dbReference>
<dbReference type="AlphaFoldDB" id="A0A930H3V7"/>
<dbReference type="InterPro" id="IPR003709">
    <property type="entry name" value="VanY-like_core_dom"/>
</dbReference>
<dbReference type="GO" id="GO:0008233">
    <property type="term" value="F:peptidase activity"/>
    <property type="evidence" value="ECO:0007669"/>
    <property type="project" value="InterPro"/>
</dbReference>
<evidence type="ECO:0000259" key="2">
    <source>
        <dbReference type="Pfam" id="PF02557"/>
    </source>
</evidence>
<proteinExistence type="predicted"/>
<dbReference type="CDD" id="cd14852">
    <property type="entry name" value="LD-carboxypeptidase"/>
    <property type="match status" value="1"/>
</dbReference>
<accession>A0A930H3V7</accession>
<feature type="domain" description="D-alanyl-D-alanine carboxypeptidase-like core" evidence="2">
    <location>
        <begin position="149"/>
        <end position="275"/>
    </location>
</feature>
<dbReference type="Gene3D" id="3.30.1380.10">
    <property type="match status" value="1"/>
</dbReference>
<dbReference type="SUPFAM" id="SSF55166">
    <property type="entry name" value="Hedgehog/DD-peptidase"/>
    <property type="match status" value="1"/>
</dbReference>
<dbReference type="RefSeq" id="WP_278477953.1">
    <property type="nucleotide sequence ID" value="NZ_JABZRE010000019.1"/>
</dbReference>
<feature type="transmembrane region" description="Helical" evidence="1">
    <location>
        <begin position="9"/>
        <end position="28"/>
    </location>
</feature>
<sequence>MKKTKSRKVIFTISIFVLILSYFLFSLYTKNRNRKLEIEKSLPYNFENFTIPEVTDFSDILTNYAKTLEKTPIYDNSNLLKENGKIDKGKYLEVFGYKDGVSKIKHNDKFYFVKSKNIENVSKEKIFKVIKGILLVNTEYALPSDFNPQMDKFVEKQFELMKVDANREKITLDLYKGFISYEEQRELHKNAPKSDRDVIYSMYAMAGHNESQIGQSLDIIGKDEEKNLTEEFKETEEYKWLMKNAHKYGFILRYPENQEDKTNFRFEPWHFRYVGVENANKMLKSKLTLEEFLRLNN</sequence>
<gene>
    <name evidence="3" type="ORF">HXM94_05545</name>
</gene>
<evidence type="ECO:0000313" key="3">
    <source>
        <dbReference type="EMBL" id="MBF1307221.1"/>
    </source>
</evidence>
<evidence type="ECO:0000313" key="4">
    <source>
        <dbReference type="Proteomes" id="UP000758611"/>
    </source>
</evidence>
<dbReference type="EMBL" id="JABZRE010000019">
    <property type="protein sequence ID" value="MBF1307221.1"/>
    <property type="molecule type" value="Genomic_DNA"/>
</dbReference>
<keyword evidence="1" id="KW-1133">Transmembrane helix</keyword>
<comment type="caution">
    <text evidence="3">The sequence shown here is derived from an EMBL/GenBank/DDBJ whole genome shotgun (WGS) entry which is preliminary data.</text>
</comment>
<keyword evidence="1" id="KW-0812">Transmembrane</keyword>
<dbReference type="PANTHER" id="PTHR34385:SF1">
    <property type="entry name" value="PEPTIDOGLYCAN L-ALANYL-D-GLUTAMATE ENDOPEPTIDASE CWLK"/>
    <property type="match status" value="1"/>
</dbReference>
<dbReference type="GO" id="GO:0006508">
    <property type="term" value="P:proteolysis"/>
    <property type="evidence" value="ECO:0007669"/>
    <property type="project" value="InterPro"/>
</dbReference>
<dbReference type="PANTHER" id="PTHR34385">
    <property type="entry name" value="D-ALANYL-D-ALANINE CARBOXYPEPTIDASE"/>
    <property type="match status" value="1"/>
</dbReference>
<dbReference type="InterPro" id="IPR052179">
    <property type="entry name" value="DD-CPase-like"/>
</dbReference>
<name>A0A930H3V7_9FIRM</name>
<dbReference type="Proteomes" id="UP000758611">
    <property type="component" value="Unassembled WGS sequence"/>
</dbReference>
<reference evidence="3" key="1">
    <citation type="submission" date="2020-04" db="EMBL/GenBank/DDBJ databases">
        <title>Deep metagenomics examines the oral microbiome during advanced dental caries in children, revealing novel taxa and co-occurrences with host molecules.</title>
        <authorList>
            <person name="Baker J.L."/>
            <person name="Morton J.T."/>
            <person name="Dinis M."/>
            <person name="Alvarez R."/>
            <person name="Tran N.C."/>
            <person name="Knight R."/>
            <person name="Edlund A."/>
        </authorList>
    </citation>
    <scope>NUCLEOTIDE SEQUENCE</scope>
    <source>
        <strain evidence="3">JCVI_23_bin.11</strain>
    </source>
</reference>
<dbReference type="InterPro" id="IPR009045">
    <property type="entry name" value="Zn_M74/Hedgehog-like"/>
</dbReference>
<organism evidence="3 4">
    <name type="scientific">Parvimonas micra</name>
    <dbReference type="NCBI Taxonomy" id="33033"/>
    <lineage>
        <taxon>Bacteria</taxon>
        <taxon>Bacillati</taxon>
        <taxon>Bacillota</taxon>
        <taxon>Tissierellia</taxon>
        <taxon>Tissierellales</taxon>
        <taxon>Peptoniphilaceae</taxon>
        <taxon>Parvimonas</taxon>
    </lineage>
</organism>
<protein>
    <submittedName>
        <fullName evidence="3">M15 family metallopeptidase</fullName>
    </submittedName>
</protein>
<keyword evidence="1" id="KW-0472">Membrane</keyword>
<evidence type="ECO:0000256" key="1">
    <source>
        <dbReference type="SAM" id="Phobius"/>
    </source>
</evidence>